<keyword evidence="8" id="KW-1185">Reference proteome</keyword>
<dbReference type="GO" id="GO:0009236">
    <property type="term" value="P:cobalamin biosynthetic process"/>
    <property type="evidence" value="ECO:0007669"/>
    <property type="project" value="UniProtKB-UniPathway"/>
</dbReference>
<evidence type="ECO:0000259" key="6">
    <source>
        <dbReference type="Pfam" id="PF00590"/>
    </source>
</evidence>
<dbReference type="AlphaFoldDB" id="A0A8H2M6Y3"/>
<dbReference type="GO" id="GO:0032259">
    <property type="term" value="P:methylation"/>
    <property type="evidence" value="ECO:0007669"/>
    <property type="project" value="UniProtKB-KW"/>
</dbReference>
<dbReference type="EC" id="2.1.1.-" evidence="7"/>
<keyword evidence="3 7" id="KW-0489">Methyltransferase</keyword>
<dbReference type="InterPro" id="IPR014777">
    <property type="entry name" value="4pyrrole_Mease_sub1"/>
</dbReference>
<evidence type="ECO:0000256" key="1">
    <source>
        <dbReference type="ARBA" id="ARBA00004953"/>
    </source>
</evidence>
<evidence type="ECO:0000313" key="7">
    <source>
        <dbReference type="EMBL" id="VFB16282.1"/>
    </source>
</evidence>
<dbReference type="InterPro" id="IPR035996">
    <property type="entry name" value="4pyrrol_Methylase_sf"/>
</dbReference>
<dbReference type="RefSeq" id="WP_131748865.1">
    <property type="nucleotide sequence ID" value="NZ_CAACYI010000001.1"/>
</dbReference>
<gene>
    <name evidence="7" type="primary">cbiH</name>
    <name evidence="7" type="ORF">NCTC13150_00802</name>
</gene>
<dbReference type="PANTHER" id="PTHR47036">
    <property type="entry name" value="COBALT-FACTOR III C(17)-METHYLTRANSFERASE-RELATED"/>
    <property type="match status" value="1"/>
</dbReference>
<keyword evidence="5" id="KW-0949">S-adenosyl-L-methionine</keyword>
<accession>A0A8H2M6Y3</accession>
<evidence type="ECO:0000256" key="3">
    <source>
        <dbReference type="ARBA" id="ARBA00022603"/>
    </source>
</evidence>
<proteinExistence type="predicted"/>
<dbReference type="PANTHER" id="PTHR47036:SF1">
    <property type="entry name" value="COBALT-FACTOR III C(17)-METHYLTRANSFERASE-RELATED"/>
    <property type="match status" value="1"/>
</dbReference>
<dbReference type="NCBIfam" id="TIGR01466">
    <property type="entry name" value="cobJ_cbiH"/>
    <property type="match status" value="1"/>
</dbReference>
<dbReference type="InterPro" id="IPR006363">
    <property type="entry name" value="Cbl_synth_CobJ/CibH_dom"/>
</dbReference>
<dbReference type="UniPathway" id="UPA00148"/>
<feature type="domain" description="Tetrapyrrole methylase" evidence="6">
    <location>
        <begin position="3"/>
        <end position="205"/>
    </location>
</feature>
<name>A0A8H2M6Y3_9FIRM</name>
<evidence type="ECO:0000256" key="4">
    <source>
        <dbReference type="ARBA" id="ARBA00022679"/>
    </source>
</evidence>
<dbReference type="Gene3D" id="3.40.1010.10">
    <property type="entry name" value="Cobalt-precorrin-4 Transmethylase, Domain 1"/>
    <property type="match status" value="1"/>
</dbReference>
<dbReference type="GO" id="GO:0008168">
    <property type="term" value="F:methyltransferase activity"/>
    <property type="evidence" value="ECO:0007669"/>
    <property type="project" value="UniProtKB-KW"/>
</dbReference>
<reference evidence="7 8" key="1">
    <citation type="submission" date="2019-02" db="EMBL/GenBank/DDBJ databases">
        <authorList>
            <consortium name="Pathogen Informatics"/>
        </authorList>
    </citation>
    <scope>NUCLEOTIDE SEQUENCE [LARGE SCALE GENOMIC DNA]</scope>
    <source>
        <strain evidence="7 8">3012STDY7089603</strain>
    </source>
</reference>
<sequence length="240" mass="26092">MAKLYVIGIGPGGEGLFTKKMIDAIHESEVIIGYGPYLDYLGSLIEGKTLYSTGMKSEIDRCKEAIQQVDEGKTTSIISTGDAGLYGMAGPIFELSTGQDIEVIPGVSANFAAAAELGAPIMHDYACISLSDLLTPWETILKRARKAAEGDFVITIYNPRSKGRPDHLEKIVNILLEVKDPKTPVGIVKNAGRPGTERTITQLDSIDYEKVDMLTCLIIGNSNTYVKDGWMVTPRGYENK</sequence>
<dbReference type="CDD" id="cd11646">
    <property type="entry name" value="Precorrin_3B_C17_MT"/>
    <property type="match status" value="1"/>
</dbReference>
<dbReference type="SUPFAM" id="SSF53790">
    <property type="entry name" value="Tetrapyrrole methylase"/>
    <property type="match status" value="1"/>
</dbReference>
<dbReference type="InterPro" id="IPR051810">
    <property type="entry name" value="Precorrin_MeTrfase"/>
</dbReference>
<dbReference type="Gene3D" id="3.30.950.10">
    <property type="entry name" value="Methyltransferase, Cobalt-precorrin-4 Transmethylase, Domain 2"/>
    <property type="match status" value="1"/>
</dbReference>
<keyword evidence="4 7" id="KW-0808">Transferase</keyword>
<evidence type="ECO:0000256" key="5">
    <source>
        <dbReference type="ARBA" id="ARBA00022691"/>
    </source>
</evidence>
<comment type="pathway">
    <text evidence="1">Cofactor biosynthesis; adenosylcobalamin biosynthesis.</text>
</comment>
<evidence type="ECO:0000313" key="8">
    <source>
        <dbReference type="Proteomes" id="UP000377798"/>
    </source>
</evidence>
<organism evidence="7 8">
    <name type="scientific">Urinicoccus massiliensis</name>
    <dbReference type="NCBI Taxonomy" id="1723382"/>
    <lineage>
        <taxon>Bacteria</taxon>
        <taxon>Bacillati</taxon>
        <taxon>Bacillota</taxon>
        <taxon>Tissierellia</taxon>
        <taxon>Tissierellales</taxon>
        <taxon>Peptoniphilaceae</taxon>
        <taxon>Urinicoccus</taxon>
    </lineage>
</organism>
<dbReference type="Proteomes" id="UP000377798">
    <property type="component" value="Unassembled WGS sequence"/>
</dbReference>
<dbReference type="EMBL" id="CAACYI010000001">
    <property type="protein sequence ID" value="VFB16282.1"/>
    <property type="molecule type" value="Genomic_DNA"/>
</dbReference>
<keyword evidence="2" id="KW-0169">Cobalamin biosynthesis</keyword>
<dbReference type="InterPro" id="IPR000878">
    <property type="entry name" value="4pyrrol_Mease"/>
</dbReference>
<dbReference type="InterPro" id="IPR014776">
    <property type="entry name" value="4pyrrole_Mease_sub2"/>
</dbReference>
<comment type="caution">
    <text evidence="7">The sequence shown here is derived from an EMBL/GenBank/DDBJ whole genome shotgun (WGS) entry which is preliminary data.</text>
</comment>
<evidence type="ECO:0000256" key="2">
    <source>
        <dbReference type="ARBA" id="ARBA00022573"/>
    </source>
</evidence>
<dbReference type="Pfam" id="PF00590">
    <property type="entry name" value="TP_methylase"/>
    <property type="match status" value="1"/>
</dbReference>
<protein>
    <submittedName>
        <fullName evidence="7">Cobalt-precorrin-3B C(17)-methyltransferase</fullName>
        <ecNumber evidence="7">2.1.1.-</ecNumber>
    </submittedName>
</protein>